<sequence length="662" mass="72096">VAAPRDCRPRRRCPPSRRSVARRRRRGPAGSAPPAGRATAAAAASHSRDRPAPQPRHTHVPPRPGRARGARSQDGRAAARPAGGRHVPRVEPPVGPRLPREAADPDPRQRSDRRRRELGTWERPVGGGRLHDRLLVHRTRPAARPPDAPRADGRVGPVEPEQRLGGRVRRPDRGRVRPRLRPDARAPGVDRGAARNFRGGSASRVLRADAVSGRGGEEVRQGEAGGSTGELRGEGHVVVDEEGKGTDRRQQRQVGGRKGEGRRREQQVLLLRRAAGHRADHVQAEGPPVEGRRQAEAAGAPAVVRRLGRPKGAVREGPRAPLVGRQAGSVRRERGRRGVPAEQPGQRPEQGPGHAELAVVRRAAKRKKRRADKPASSSSAARPVQQEQQSHGRVPKLLPALFPTETCGGRDIDPTFPRGRQPRLRARGELRHRAGGAGRAPRPERVPEGGRRERGPRPLRRVRRLRLGRAGRRRVGGQVRDVSPLLPPALPRGPRVVVVVVRTLRGMRAGLVRGRRGGHRPDRRRRDRRPDREGVRQVRGGGGSRDGLPDAERRAGDRREAHRLQLRLRLLGRGGHGRHTGLPEDRPPPHGLRDDHAEPDQRPVHPAGGSGGAGIYQRRDGGADHHEPAGVRPPPGPVGRRAGPPQRKSINGISSVEQGDPG</sequence>
<feature type="non-terminal residue" evidence="2">
    <location>
        <position position="1"/>
    </location>
</feature>
<feature type="compositionally biased region" description="Basic residues" evidence="1">
    <location>
        <begin position="56"/>
        <end position="69"/>
    </location>
</feature>
<evidence type="ECO:0000313" key="2">
    <source>
        <dbReference type="EMBL" id="EJK55164.1"/>
    </source>
</evidence>
<feature type="compositionally biased region" description="Basic and acidic residues" evidence="1">
    <location>
        <begin position="231"/>
        <end position="250"/>
    </location>
</feature>
<feature type="region of interest" description="Disordered" evidence="1">
    <location>
        <begin position="1"/>
        <end position="457"/>
    </location>
</feature>
<reference evidence="2 3" key="1">
    <citation type="journal article" date="2012" name="Genome Biol.">
        <title>Genome and low-iron response of an oceanic diatom adapted to chronic iron limitation.</title>
        <authorList>
            <person name="Lommer M."/>
            <person name="Specht M."/>
            <person name="Roy A.S."/>
            <person name="Kraemer L."/>
            <person name="Andreson R."/>
            <person name="Gutowska M.A."/>
            <person name="Wolf J."/>
            <person name="Bergner S.V."/>
            <person name="Schilhabel M.B."/>
            <person name="Klostermeier U.C."/>
            <person name="Beiko R.G."/>
            <person name="Rosenstiel P."/>
            <person name="Hippler M."/>
            <person name="Laroche J."/>
        </authorList>
    </citation>
    <scope>NUCLEOTIDE SEQUENCE [LARGE SCALE GENOMIC DNA]</scope>
    <source>
        <strain evidence="2 3">CCMP1005</strain>
    </source>
</reference>
<dbReference type="AlphaFoldDB" id="K0RS59"/>
<dbReference type="Proteomes" id="UP000266841">
    <property type="component" value="Unassembled WGS sequence"/>
</dbReference>
<feature type="compositionally biased region" description="Basic residues" evidence="1">
    <location>
        <begin position="513"/>
        <end position="527"/>
    </location>
</feature>
<protein>
    <submittedName>
        <fullName evidence="2">Uncharacterized protein</fullName>
    </submittedName>
</protein>
<accession>K0RS59</accession>
<feature type="compositionally biased region" description="Basic and acidic residues" evidence="1">
    <location>
        <begin position="441"/>
        <end position="456"/>
    </location>
</feature>
<proteinExistence type="predicted"/>
<feature type="region of interest" description="Disordered" evidence="1">
    <location>
        <begin position="510"/>
        <end position="662"/>
    </location>
</feature>
<feature type="compositionally biased region" description="Basic and acidic residues" evidence="1">
    <location>
        <begin position="581"/>
        <end position="603"/>
    </location>
</feature>
<evidence type="ECO:0000256" key="1">
    <source>
        <dbReference type="SAM" id="MobiDB-lite"/>
    </source>
</evidence>
<feature type="compositionally biased region" description="Basic and acidic residues" evidence="1">
    <location>
        <begin position="617"/>
        <end position="629"/>
    </location>
</feature>
<gene>
    <name evidence="2" type="ORF">THAOC_25131</name>
</gene>
<feature type="compositionally biased region" description="Basic and acidic residues" evidence="1">
    <location>
        <begin position="257"/>
        <end position="266"/>
    </location>
</feature>
<keyword evidence="3" id="KW-1185">Reference proteome</keyword>
<feature type="compositionally biased region" description="Basic residues" evidence="1">
    <location>
        <begin position="362"/>
        <end position="371"/>
    </location>
</feature>
<feature type="compositionally biased region" description="Basic and acidic residues" evidence="1">
    <location>
        <begin position="547"/>
        <end position="563"/>
    </location>
</feature>
<feature type="compositionally biased region" description="Basic residues" evidence="1">
    <location>
        <begin position="8"/>
        <end position="27"/>
    </location>
</feature>
<feature type="compositionally biased region" description="Basic and acidic residues" evidence="1">
    <location>
        <begin position="160"/>
        <end position="184"/>
    </location>
</feature>
<feature type="compositionally biased region" description="Polar residues" evidence="1">
    <location>
        <begin position="648"/>
        <end position="662"/>
    </location>
</feature>
<organism evidence="2 3">
    <name type="scientific">Thalassiosira oceanica</name>
    <name type="common">Marine diatom</name>
    <dbReference type="NCBI Taxonomy" id="159749"/>
    <lineage>
        <taxon>Eukaryota</taxon>
        <taxon>Sar</taxon>
        <taxon>Stramenopiles</taxon>
        <taxon>Ochrophyta</taxon>
        <taxon>Bacillariophyta</taxon>
        <taxon>Coscinodiscophyceae</taxon>
        <taxon>Thalassiosirophycidae</taxon>
        <taxon>Thalassiosirales</taxon>
        <taxon>Thalassiosiraceae</taxon>
        <taxon>Thalassiosira</taxon>
    </lineage>
</organism>
<feature type="compositionally biased region" description="Low complexity" evidence="1">
    <location>
        <begin position="28"/>
        <end position="45"/>
    </location>
</feature>
<dbReference type="EMBL" id="AGNL01034623">
    <property type="protein sequence ID" value="EJK55164.1"/>
    <property type="molecule type" value="Genomic_DNA"/>
</dbReference>
<feature type="compositionally biased region" description="Low complexity" evidence="1">
    <location>
        <begin position="75"/>
        <end position="85"/>
    </location>
</feature>
<evidence type="ECO:0000313" key="3">
    <source>
        <dbReference type="Proteomes" id="UP000266841"/>
    </source>
</evidence>
<feature type="compositionally biased region" description="Basic and acidic residues" evidence="1">
    <location>
        <begin position="98"/>
        <end position="120"/>
    </location>
</feature>
<name>K0RS59_THAOC</name>
<comment type="caution">
    <text evidence="2">The sequence shown here is derived from an EMBL/GenBank/DDBJ whole genome shotgun (WGS) entry which is preliminary data.</text>
</comment>
<dbReference type="OMA" id="LFPTETC"/>